<comment type="caution">
    <text evidence="3">The sequence shown here is derived from an EMBL/GenBank/DDBJ whole genome shotgun (WGS) entry which is preliminary data.</text>
</comment>
<sequence length="138" mass="14276">MAVVIEGPWVAGGPTRTRSTSRTVAGRAVSPQVGAVQDEGRLSDLRLTRRGRVVLWLAAVVVLGAVLLAGGRAVAGAPVAGTEVVPHTVAAGETLWALARDVAEPGEDVRDVVVMITSLNGRSSADLRVGEQILLPVR</sequence>
<protein>
    <submittedName>
        <fullName evidence="3">LysM peptidoglycan-binding domain-containing protein</fullName>
    </submittedName>
</protein>
<feature type="domain" description="LysM" evidence="2">
    <location>
        <begin position="87"/>
        <end position="136"/>
    </location>
</feature>
<proteinExistence type="predicted"/>
<dbReference type="RefSeq" id="WP_198734052.1">
    <property type="nucleotide sequence ID" value="NZ_JAEINH010000008.1"/>
</dbReference>
<reference evidence="3" key="1">
    <citation type="submission" date="2020-12" db="EMBL/GenBank/DDBJ databases">
        <title>Sanguibacter suaedae sp. nov., isolated from Suaeda aralocaspica.</title>
        <authorList>
            <person name="Ma Q."/>
        </authorList>
    </citation>
    <scope>NUCLEOTIDE SEQUENCE</scope>
    <source>
        <strain evidence="3">YZGR15</strain>
    </source>
</reference>
<evidence type="ECO:0000259" key="2">
    <source>
        <dbReference type="Pfam" id="PF01476"/>
    </source>
</evidence>
<dbReference type="EMBL" id="JAEINH010000008">
    <property type="protein sequence ID" value="MBI9115487.1"/>
    <property type="molecule type" value="Genomic_DNA"/>
</dbReference>
<dbReference type="CDD" id="cd00118">
    <property type="entry name" value="LysM"/>
    <property type="match status" value="1"/>
</dbReference>
<evidence type="ECO:0000313" key="4">
    <source>
        <dbReference type="Proteomes" id="UP000602087"/>
    </source>
</evidence>
<evidence type="ECO:0000256" key="1">
    <source>
        <dbReference type="SAM" id="Phobius"/>
    </source>
</evidence>
<dbReference type="InterPro" id="IPR036779">
    <property type="entry name" value="LysM_dom_sf"/>
</dbReference>
<keyword evidence="1" id="KW-0812">Transmembrane</keyword>
<keyword evidence="1" id="KW-0472">Membrane</keyword>
<keyword evidence="4" id="KW-1185">Reference proteome</keyword>
<evidence type="ECO:0000313" key="3">
    <source>
        <dbReference type="EMBL" id="MBI9115487.1"/>
    </source>
</evidence>
<keyword evidence="1" id="KW-1133">Transmembrane helix</keyword>
<organism evidence="3 4">
    <name type="scientific">Sanguibacter suaedae</name>
    <dbReference type="NCBI Taxonomy" id="2795737"/>
    <lineage>
        <taxon>Bacteria</taxon>
        <taxon>Bacillati</taxon>
        <taxon>Actinomycetota</taxon>
        <taxon>Actinomycetes</taxon>
        <taxon>Micrococcales</taxon>
        <taxon>Sanguibacteraceae</taxon>
        <taxon>Sanguibacter</taxon>
    </lineage>
</organism>
<dbReference type="Pfam" id="PF01476">
    <property type="entry name" value="LysM"/>
    <property type="match status" value="1"/>
</dbReference>
<feature type="transmembrane region" description="Helical" evidence="1">
    <location>
        <begin position="53"/>
        <end position="75"/>
    </location>
</feature>
<dbReference type="AlphaFoldDB" id="A0A934I9C7"/>
<dbReference type="Proteomes" id="UP000602087">
    <property type="component" value="Unassembled WGS sequence"/>
</dbReference>
<dbReference type="InterPro" id="IPR018392">
    <property type="entry name" value="LysM"/>
</dbReference>
<name>A0A934I9C7_9MICO</name>
<accession>A0A934I9C7</accession>
<dbReference type="Gene3D" id="3.10.350.10">
    <property type="entry name" value="LysM domain"/>
    <property type="match status" value="1"/>
</dbReference>
<gene>
    <name evidence="3" type="ORF">JAV76_10740</name>
</gene>